<name>A0ABU9LU13_9BACT</name>
<evidence type="ECO:0000313" key="2">
    <source>
        <dbReference type="Proteomes" id="UP001479606"/>
    </source>
</evidence>
<keyword evidence="2" id="KW-1185">Reference proteome</keyword>
<accession>A0ABU9LU13</accession>
<evidence type="ECO:0008006" key="3">
    <source>
        <dbReference type="Google" id="ProtNLM"/>
    </source>
</evidence>
<evidence type="ECO:0000313" key="1">
    <source>
        <dbReference type="EMBL" id="MEL5994197.1"/>
    </source>
</evidence>
<gene>
    <name evidence="1" type="ORF">AAFH49_08255</name>
</gene>
<comment type="caution">
    <text evidence="1">The sequence shown here is derived from an EMBL/GenBank/DDBJ whole genome shotgun (WGS) entry which is preliminary data.</text>
</comment>
<dbReference type="EMBL" id="JBCEVZ010000014">
    <property type="protein sequence ID" value="MEL5994197.1"/>
    <property type="molecule type" value="Genomic_DNA"/>
</dbReference>
<protein>
    <recommendedName>
        <fullName evidence="3">Apea-like HEPN domain-containing protein</fullName>
    </recommendedName>
</protein>
<reference evidence="1 2" key="1">
    <citation type="journal article" date="2018" name="Arch. Microbiol.">
        <title>Hymenobacter segetis sp. nov., isolated from soil.</title>
        <authorList>
            <person name="Ten L.N."/>
            <person name="Lim S.J."/>
            <person name="Kim B.O."/>
            <person name="Kang I.K."/>
            <person name="Jung H.Y."/>
        </authorList>
    </citation>
    <scope>NUCLEOTIDE SEQUENCE [LARGE SCALE GENOMIC DNA]</scope>
    <source>
        <strain evidence="1 2">S7-3-11</strain>
    </source>
</reference>
<dbReference type="RefSeq" id="WP_342297234.1">
    <property type="nucleotide sequence ID" value="NZ_JBCEVZ010000014.1"/>
</dbReference>
<proteinExistence type="predicted"/>
<dbReference type="Proteomes" id="UP001479606">
    <property type="component" value="Unassembled WGS sequence"/>
</dbReference>
<organism evidence="1 2">
    <name type="scientific">Hymenobacter segetis</name>
    <dbReference type="NCBI Taxonomy" id="2025509"/>
    <lineage>
        <taxon>Bacteria</taxon>
        <taxon>Pseudomonadati</taxon>
        <taxon>Bacteroidota</taxon>
        <taxon>Cytophagia</taxon>
        <taxon>Cytophagales</taxon>
        <taxon>Hymenobacteraceae</taxon>
        <taxon>Hymenobacter</taxon>
    </lineage>
</organism>
<sequence>MNRTDIIFDNLLGFLQSLNDEPSIEAFVGTLNSADEERFVEISEQLSTIITNLTLAKENQVFPADYPNILAIIAILESDFPLYQILNLNEIRFITIISNLLANESFNLTDPNPVNYTVNFDIGRALELDSTIIPFFHFYNSSHFDESIFVIDFSNPSGFHDYITQNTIPESLYLVLLSKLAAGSINEKRKYILAKNGSFASMPSTIAGVLMHYVSAGLPFHSPKNYTSATSNPWRDNISISNKYQQFNNVLYVLSEYSHNKEILSKYLLIYHVIEEFMYKSLLVKMESINNGRMFSMRDFSTMNKKIAESELVALKDFLADVNALPYAGGFVADLIYSKWSTFVSGLNPSQTSDVESVMNALAVSKNGFTISAVNNVAKLKEVLPKMVYMIRNAIVHNKATEFHLTYISLSDAMYKLINEFMMPFLEEAIFYITTNPNTSLVWFIHSELALWDNN</sequence>